<reference evidence="2" key="1">
    <citation type="submission" date="2023-07" db="EMBL/GenBank/DDBJ databases">
        <title>draft genome sequence of fig (Ficus carica).</title>
        <authorList>
            <person name="Takahashi T."/>
            <person name="Nishimura K."/>
        </authorList>
    </citation>
    <scope>NUCLEOTIDE SEQUENCE</scope>
</reference>
<organism evidence="2 3">
    <name type="scientific">Ficus carica</name>
    <name type="common">Common fig</name>
    <dbReference type="NCBI Taxonomy" id="3494"/>
    <lineage>
        <taxon>Eukaryota</taxon>
        <taxon>Viridiplantae</taxon>
        <taxon>Streptophyta</taxon>
        <taxon>Embryophyta</taxon>
        <taxon>Tracheophyta</taxon>
        <taxon>Spermatophyta</taxon>
        <taxon>Magnoliopsida</taxon>
        <taxon>eudicotyledons</taxon>
        <taxon>Gunneridae</taxon>
        <taxon>Pentapetalae</taxon>
        <taxon>rosids</taxon>
        <taxon>fabids</taxon>
        <taxon>Rosales</taxon>
        <taxon>Moraceae</taxon>
        <taxon>Ficeae</taxon>
        <taxon>Ficus</taxon>
    </lineage>
</organism>
<protein>
    <submittedName>
        <fullName evidence="2">Uncharacterized protein</fullName>
    </submittedName>
</protein>
<dbReference type="AlphaFoldDB" id="A0AA88AZJ3"/>
<feature type="region of interest" description="Disordered" evidence="1">
    <location>
        <begin position="1"/>
        <end position="29"/>
    </location>
</feature>
<feature type="compositionally biased region" description="Polar residues" evidence="1">
    <location>
        <begin position="1"/>
        <end position="21"/>
    </location>
</feature>
<keyword evidence="3" id="KW-1185">Reference proteome</keyword>
<evidence type="ECO:0000256" key="1">
    <source>
        <dbReference type="SAM" id="MobiDB-lite"/>
    </source>
</evidence>
<evidence type="ECO:0000313" key="3">
    <source>
        <dbReference type="Proteomes" id="UP001187192"/>
    </source>
</evidence>
<comment type="caution">
    <text evidence="2">The sequence shown here is derived from an EMBL/GenBank/DDBJ whole genome shotgun (WGS) entry which is preliminary data.</text>
</comment>
<name>A0AA88AZJ3_FICCA</name>
<dbReference type="EMBL" id="BTGU01000045">
    <property type="protein sequence ID" value="GMN53301.1"/>
    <property type="molecule type" value="Genomic_DNA"/>
</dbReference>
<dbReference type="Proteomes" id="UP001187192">
    <property type="component" value="Unassembled WGS sequence"/>
</dbReference>
<feature type="region of interest" description="Disordered" evidence="1">
    <location>
        <begin position="106"/>
        <end position="145"/>
    </location>
</feature>
<proteinExistence type="predicted"/>
<gene>
    <name evidence="2" type="ORF">TIFTF001_022442</name>
</gene>
<evidence type="ECO:0000313" key="2">
    <source>
        <dbReference type="EMBL" id="GMN53301.1"/>
    </source>
</evidence>
<sequence length="145" mass="15525">MTSKNMLGPTSPTALSLQSSAAPIPDSGEASLIPTVASAAVAADDLDKEDRDPTRESKRRKYCPKALEKVEELLLAADSNPNLSSFSFDTKFAACSPEITPKFGSFNLVVPSSDQKNRSCEKKEEETNTQSGSLPEAVGESDKRD</sequence>
<accession>A0AA88AZJ3</accession>
<feature type="compositionally biased region" description="Basic and acidic residues" evidence="1">
    <location>
        <begin position="115"/>
        <end position="126"/>
    </location>
</feature>